<organism evidence="2 3">
    <name type="scientific">Mycoplana ramosa</name>
    <name type="common">Mycoplana bullata</name>
    <dbReference type="NCBI Taxonomy" id="40837"/>
    <lineage>
        <taxon>Bacteria</taxon>
        <taxon>Pseudomonadati</taxon>
        <taxon>Pseudomonadota</taxon>
        <taxon>Alphaproteobacteria</taxon>
        <taxon>Hyphomicrobiales</taxon>
        <taxon>Rhizobiaceae</taxon>
        <taxon>Mycoplana</taxon>
    </lineage>
</organism>
<dbReference type="RefSeq" id="WP_374835218.1">
    <property type="nucleotide sequence ID" value="NZ_JBHEEW010000001.1"/>
</dbReference>
<name>A0ABW3YT03_MYCRA</name>
<comment type="caution">
    <text evidence="2">The sequence shown here is derived from an EMBL/GenBank/DDBJ whole genome shotgun (WGS) entry which is preliminary data.</text>
</comment>
<keyword evidence="3" id="KW-1185">Reference proteome</keyword>
<proteinExistence type="predicted"/>
<gene>
    <name evidence="2" type="ORF">ACFQ33_06000</name>
</gene>
<evidence type="ECO:0000313" key="2">
    <source>
        <dbReference type="EMBL" id="MFD1327445.1"/>
    </source>
</evidence>
<feature type="transmembrane region" description="Helical" evidence="1">
    <location>
        <begin position="20"/>
        <end position="41"/>
    </location>
</feature>
<dbReference type="Proteomes" id="UP001597173">
    <property type="component" value="Unassembled WGS sequence"/>
</dbReference>
<keyword evidence="1" id="KW-0472">Membrane</keyword>
<accession>A0ABW3YT03</accession>
<protein>
    <recommendedName>
        <fullName evidence="4">Protoheme IX farnesyltransferase</fullName>
    </recommendedName>
</protein>
<evidence type="ECO:0000313" key="3">
    <source>
        <dbReference type="Proteomes" id="UP001597173"/>
    </source>
</evidence>
<evidence type="ECO:0008006" key="4">
    <source>
        <dbReference type="Google" id="ProtNLM"/>
    </source>
</evidence>
<keyword evidence="1" id="KW-1133">Transmembrane helix</keyword>
<evidence type="ECO:0000256" key="1">
    <source>
        <dbReference type="SAM" id="Phobius"/>
    </source>
</evidence>
<dbReference type="EMBL" id="JBHTNF010000002">
    <property type="protein sequence ID" value="MFD1327445.1"/>
    <property type="molecule type" value="Genomic_DNA"/>
</dbReference>
<reference evidence="3" key="1">
    <citation type="journal article" date="2019" name="Int. J. Syst. Evol. Microbiol.">
        <title>The Global Catalogue of Microorganisms (GCM) 10K type strain sequencing project: providing services to taxonomists for standard genome sequencing and annotation.</title>
        <authorList>
            <consortium name="The Broad Institute Genomics Platform"/>
            <consortium name="The Broad Institute Genome Sequencing Center for Infectious Disease"/>
            <person name="Wu L."/>
            <person name="Ma J."/>
        </authorList>
    </citation>
    <scope>NUCLEOTIDE SEQUENCE [LARGE SCALE GENOMIC DNA]</scope>
    <source>
        <strain evidence="3">CCUG 55609</strain>
    </source>
</reference>
<keyword evidence="1" id="KW-0812">Transmembrane</keyword>
<sequence length="46" mass="5001">MEMISLTDKQKKSRRGRNMALAATLVGLVVLFYIITLVKFAGGMAG</sequence>